<evidence type="ECO:0000256" key="1">
    <source>
        <dbReference type="SAM" id="MobiDB-lite"/>
    </source>
</evidence>
<keyword evidence="2" id="KW-0472">Membrane</keyword>
<keyword evidence="5" id="KW-1185">Reference proteome</keyword>
<feature type="compositionally biased region" description="Gly residues" evidence="1">
    <location>
        <begin position="927"/>
        <end position="937"/>
    </location>
</feature>
<proteinExistence type="predicted"/>
<dbReference type="Proteomes" id="UP000041254">
    <property type="component" value="Unassembled WGS sequence"/>
</dbReference>
<dbReference type="EMBL" id="CDMY01000472">
    <property type="protein sequence ID" value="CEM15854.1"/>
    <property type="molecule type" value="Genomic_DNA"/>
</dbReference>
<feature type="compositionally biased region" description="Basic and acidic residues" evidence="1">
    <location>
        <begin position="356"/>
        <end position="365"/>
    </location>
</feature>
<keyword evidence="3" id="KW-0732">Signal</keyword>
<dbReference type="InParanoid" id="A0A0G4FPZ0"/>
<dbReference type="AlphaFoldDB" id="A0A0G4FPZ0"/>
<feature type="compositionally biased region" description="Pro residues" evidence="1">
    <location>
        <begin position="670"/>
        <end position="683"/>
    </location>
</feature>
<reference evidence="4 5" key="1">
    <citation type="submission" date="2014-11" db="EMBL/GenBank/DDBJ databases">
        <authorList>
            <person name="Zhu J."/>
            <person name="Qi W."/>
            <person name="Song R."/>
        </authorList>
    </citation>
    <scope>NUCLEOTIDE SEQUENCE [LARGE SCALE GENOMIC DNA]</scope>
</reference>
<dbReference type="VEuPathDB" id="CryptoDB:Vbra_15881"/>
<feature type="signal peptide" evidence="3">
    <location>
        <begin position="1"/>
        <end position="21"/>
    </location>
</feature>
<evidence type="ECO:0000313" key="4">
    <source>
        <dbReference type="EMBL" id="CEM15854.1"/>
    </source>
</evidence>
<sequence>MLLRSLTALIALGGVVAAAAGDDVINVTSLLHGASQSLQVAVHAGQTSYIRLEGIEEKNHDDHGTVRVVLSGGMPFVSVLGVGYTPNMSTYDRSNYCDWVQRQHQTTIDVSMPIKPLSPPPFVPFPFTDPCGVFAFRQCIVSEPQLGDCVAASLKGTLHAGFKPPPDLHQQQQQQQQHGNKSHHRGDDKKGRLQGSSGVGKAVERCVQQHATACIDRAEGRRFQLRSSSPECVKQFVLTLTPTVPIKPHTTDQEQQQQPANDTKRAACAAFESDYAMCLVRGHFATEYASDFLDTDDVAETYMDCTTRMIDQHKQALRNATAGNNRTIEEAARGLTASVLSRIASVCAGQRASDCLKHPHTPTHDDQEEGTATPPPLPSHNQTAPPAPSASCLMHTFRNMRFRPPLLDEHPTVETTSGSSSSSSSATIGLLLKHGDLQSGSVFVSCVATWLNGHHGGGGDDIAIDTDDIGASRESACHTLDGFIPLGALAASEPSAPSAQAVSDLEVYPWSVDSDDIGNARMLIRLRQSLPTLLHLYAADTETDEDYESRGEDDTTRPLISTDHRQLAMRSTNSHQPPRLRAPLLALTKLPPGTVVLTCRGSEATTLLAFDQTPLERYQRAGEEEDSIFLVAPPLADLAGDSVWYAIVAPEDTEGVTVTLMKERPAHSVPEPPQPYNGPPQPAGPSHTNVPHGAPVREHPPWETQGESIGSTILHVFRGILVAAGILLLAAFLGLAIFAIWTNFQDTTPLDYYHSDPEGLGASMDHNMHSSSLNGTQYTSSHPTGPVVRWLRNRQDDLRDFCQDLPSRSSIAMRALRESVIEPEVAGSDDERTRLKGGLATRRAVGWDRYAFKSHRCNWGDDEDIWRVEEGGMGQHDMDADGHGDGHHDDIDYDDDSQIEMTTGGRRQQRDASYAPVSMTDEEPSGGRQGASDIGGEGGRRKGNSRQVPNSSNRSAYAVEYNTSAATRTHTNTSDNAN</sequence>
<feature type="chain" id="PRO_5005188911" evidence="3">
    <location>
        <begin position="22"/>
        <end position="978"/>
    </location>
</feature>
<feature type="region of interest" description="Disordered" evidence="1">
    <location>
        <begin position="873"/>
        <end position="978"/>
    </location>
</feature>
<feature type="region of interest" description="Disordered" evidence="1">
    <location>
        <begin position="356"/>
        <end position="391"/>
    </location>
</feature>
<evidence type="ECO:0000313" key="5">
    <source>
        <dbReference type="Proteomes" id="UP000041254"/>
    </source>
</evidence>
<feature type="transmembrane region" description="Helical" evidence="2">
    <location>
        <begin position="720"/>
        <end position="741"/>
    </location>
</feature>
<evidence type="ECO:0000256" key="3">
    <source>
        <dbReference type="SAM" id="SignalP"/>
    </source>
</evidence>
<feature type="region of interest" description="Disordered" evidence="1">
    <location>
        <begin position="160"/>
        <end position="198"/>
    </location>
</feature>
<feature type="compositionally biased region" description="Polar residues" evidence="1">
    <location>
        <begin position="945"/>
        <end position="978"/>
    </location>
</feature>
<keyword evidence="2" id="KW-0812">Transmembrane</keyword>
<protein>
    <submittedName>
        <fullName evidence="4">Uncharacterized protein</fullName>
    </submittedName>
</protein>
<feature type="region of interest" description="Disordered" evidence="1">
    <location>
        <begin position="666"/>
        <end position="704"/>
    </location>
</feature>
<feature type="compositionally biased region" description="Basic and acidic residues" evidence="1">
    <location>
        <begin position="873"/>
        <end position="890"/>
    </location>
</feature>
<accession>A0A0G4FPZ0</accession>
<gene>
    <name evidence="4" type="ORF">Vbra_15881</name>
</gene>
<name>A0A0G4FPZ0_VITBC</name>
<keyword evidence="2" id="KW-1133">Transmembrane helix</keyword>
<evidence type="ECO:0000256" key="2">
    <source>
        <dbReference type="SAM" id="Phobius"/>
    </source>
</evidence>
<organism evidence="4 5">
    <name type="scientific">Vitrella brassicaformis (strain CCMP3155)</name>
    <dbReference type="NCBI Taxonomy" id="1169540"/>
    <lineage>
        <taxon>Eukaryota</taxon>
        <taxon>Sar</taxon>
        <taxon>Alveolata</taxon>
        <taxon>Colpodellida</taxon>
        <taxon>Vitrellaceae</taxon>
        <taxon>Vitrella</taxon>
    </lineage>
</organism>